<dbReference type="PANTHER" id="PTHR34817:SF1">
    <property type="entry name" value="NUCLEOTIDYLTRANSFERASE"/>
    <property type="match status" value="1"/>
</dbReference>
<dbReference type="Proteomes" id="UP001155241">
    <property type="component" value="Unassembled WGS sequence"/>
</dbReference>
<dbReference type="InterPro" id="IPR018775">
    <property type="entry name" value="RlaP"/>
</dbReference>
<proteinExistence type="predicted"/>
<dbReference type="Pfam" id="PF10127">
    <property type="entry name" value="RlaP"/>
    <property type="match status" value="1"/>
</dbReference>
<reference evidence="1" key="1">
    <citation type="submission" date="2022-06" db="EMBL/GenBank/DDBJ databases">
        <title>Aeoliella straminimaris, a novel planctomycete from sediments.</title>
        <authorList>
            <person name="Vitorino I.R."/>
            <person name="Lage O.M."/>
        </authorList>
    </citation>
    <scope>NUCLEOTIDE SEQUENCE</scope>
    <source>
        <strain evidence="1">ICT_H6.2</strain>
    </source>
</reference>
<protein>
    <submittedName>
        <fullName evidence="1">Nucleotidyltransferase domain-containing protein</fullName>
    </submittedName>
</protein>
<dbReference type="EMBL" id="JAMXLR010000006">
    <property type="protein sequence ID" value="MCO6042680.1"/>
    <property type="molecule type" value="Genomic_DNA"/>
</dbReference>
<evidence type="ECO:0000313" key="1">
    <source>
        <dbReference type="EMBL" id="MCO6042680.1"/>
    </source>
</evidence>
<sequence>MQDVLVDYEHLENLLVGYPYPLLYVSACGPHQQGFGPADSRVELRGVHSVPHSQISPDGSFEELIHRSIYYKNGRVDIVTLDIEVFNRMLLGGDSRALEDLYSPLIVVTSAVHSLLKAAATHYVSCTHFDDYQKRVQHWKGVCFADGAAAPTHALLQVYRILLTAVRFLRTGDVETNLLALVRTANLSHLESMLDGDRFEKEFGRHPVCDPGFHKHQISQLEAELESAMSNATLSESQSDEGVFGQMLTFSRFYLPSSSNGTDQ</sequence>
<gene>
    <name evidence="1" type="ORF">NG895_02060</name>
</gene>
<dbReference type="AlphaFoldDB" id="A0A9X2F5M9"/>
<evidence type="ECO:0000313" key="2">
    <source>
        <dbReference type="Proteomes" id="UP001155241"/>
    </source>
</evidence>
<dbReference type="PANTHER" id="PTHR34817">
    <property type="entry name" value="NUCLEOTIDYLTRANSFERASE"/>
    <property type="match status" value="1"/>
</dbReference>
<accession>A0A9X2F5M9</accession>
<organism evidence="1 2">
    <name type="scientific">Aeoliella straminimaris</name>
    <dbReference type="NCBI Taxonomy" id="2954799"/>
    <lineage>
        <taxon>Bacteria</taxon>
        <taxon>Pseudomonadati</taxon>
        <taxon>Planctomycetota</taxon>
        <taxon>Planctomycetia</taxon>
        <taxon>Pirellulales</taxon>
        <taxon>Lacipirellulaceae</taxon>
        <taxon>Aeoliella</taxon>
    </lineage>
</organism>
<name>A0A9X2F5M9_9BACT</name>
<keyword evidence="2" id="KW-1185">Reference proteome</keyword>
<dbReference type="RefSeq" id="WP_252850776.1">
    <property type="nucleotide sequence ID" value="NZ_JAMXLR010000006.1"/>
</dbReference>
<comment type="caution">
    <text evidence="1">The sequence shown here is derived from an EMBL/GenBank/DDBJ whole genome shotgun (WGS) entry which is preliminary data.</text>
</comment>